<dbReference type="InterPro" id="IPR001242">
    <property type="entry name" value="Condensation_dom"/>
</dbReference>
<dbReference type="GO" id="GO:0044550">
    <property type="term" value="P:secondary metabolite biosynthetic process"/>
    <property type="evidence" value="ECO:0007669"/>
    <property type="project" value="TreeGrafter"/>
</dbReference>
<dbReference type="InterPro" id="IPR045851">
    <property type="entry name" value="AMP-bd_C_sf"/>
</dbReference>
<dbReference type="Pfam" id="PF13193">
    <property type="entry name" value="AMP-binding_C"/>
    <property type="match status" value="1"/>
</dbReference>
<dbReference type="Pfam" id="PF00668">
    <property type="entry name" value="Condensation"/>
    <property type="match status" value="1"/>
</dbReference>
<dbReference type="AlphaFoldDB" id="A0A5C4J5J2"/>
<reference evidence="4 5" key="1">
    <citation type="submission" date="2019-05" db="EMBL/GenBank/DDBJ databases">
        <title>Draft genome sequence of Actinomadura sp. 14C53.</title>
        <authorList>
            <person name="Saricaoglu S."/>
            <person name="Isik K."/>
        </authorList>
    </citation>
    <scope>NUCLEOTIDE SEQUENCE [LARGE SCALE GENOMIC DNA]</scope>
    <source>
        <strain evidence="4 5">14C53</strain>
    </source>
</reference>
<feature type="compositionally biased region" description="Polar residues" evidence="2">
    <location>
        <begin position="1091"/>
        <end position="1100"/>
    </location>
</feature>
<dbReference type="GO" id="GO:0008610">
    <property type="term" value="P:lipid biosynthetic process"/>
    <property type="evidence" value="ECO:0007669"/>
    <property type="project" value="UniProtKB-ARBA"/>
</dbReference>
<comment type="cofactor">
    <cofactor evidence="1">
        <name>pantetheine 4'-phosphate</name>
        <dbReference type="ChEBI" id="CHEBI:47942"/>
    </cofactor>
</comment>
<dbReference type="PROSITE" id="PS00455">
    <property type="entry name" value="AMP_BINDING"/>
    <property type="match status" value="1"/>
</dbReference>
<dbReference type="SUPFAM" id="SSF47336">
    <property type="entry name" value="ACP-like"/>
    <property type="match status" value="1"/>
</dbReference>
<evidence type="ECO:0000313" key="5">
    <source>
        <dbReference type="Proteomes" id="UP000309174"/>
    </source>
</evidence>
<dbReference type="InterPro" id="IPR009081">
    <property type="entry name" value="PP-bd_ACP"/>
</dbReference>
<sequence>LPTPPADPTTRRPLTKEGVPLRALRDIEDIYELSPIQAGLLYELTRGANTGIYVEQVSVTLAGELDTALFARAWQRVADRHPILRTGFRWRRGGSPLQVVHRRAGLGIEQLDWRDVPDDAWQARYQEWLDADRMRPFDLARPPLMRASLIRRADDTWVFAWRFSHLIMDGWSFGIAIADFLDGYRALHRGTAPLAPPTRPYRDYVAWWRDHPADADTAGFWREALDGFEHGDPLGQGGGTVPPGEATHHFVHLTLPGLAERIQRAAREHRLTAATIVQGAWSVVLARHLGTDEVVTGSTTAHRPRDLTGAAGILGPLIVTLPARCRIDPARPAVDWLRDLQAGQARARERDRVPLVEIQRLAGWDASPIESNVAFENAPLPEVALDDIGLRVLGYAYDGRPHFPLTLVILPGDDMPLRLVYDRRRFDRPAADLLVRHLRTLLESFAAAPGTPLGELPMTTAEERRVLDADAEGDLAEPVADTVLGRLAEQIARDPGAVAVSGGSDRLTYRELDRRAGLIGGRLAALGAGPGRLVALGLRRSTDLIAGMVGALRTGAAYLPLDLAAPPDRLAYLVEDAGADLVLTEKDLLPALPEPARRLPAVCLEDEPAAEPVPVTGALPAPDDRMYVLYTSGSTGRPKGVPILHRDVAQFMSAVMPEMDAGPDDVWTMFHPYGFDLSVFEIWGALTTGARLHVMTEAEVHSPEAQCELIEAEGVTVLNQTPSAFDLLAEADGLRHAGGRAAPCPLRYVVFGGERLDPVRLRPWARRHGVAAPRLVNAYGITETTIISMWYELTEHDVFTRGGSPIGRALRHQRALVADGTGRQVPLGCVGEVHVCGRSISAGYLGRPDLTAERFAPDPAGGTRYRTGDLARRRADGVLEFLGRNDDQVKIRGFRVEPGEVEAVLAEQAGVTGAAVVARPGPDGAARLVAYVVATPDTVAGLGERMRARLPSYLVPSAFVPVGELPRNPNGKVDRRALPDPGRDGARTVPRTEPRTPTERGVAAVVAEVLGAKEIGVLDDLAGHGLHSLGAMRIAMRLRAEWRVEVPLALTRQDVTVASLAELIDREPAAPDATGAPPTGPPLTDPELTGSPLSDPQLTG</sequence>
<name>A0A5C4J5J2_9ACTN</name>
<dbReference type="SUPFAM" id="SSF52777">
    <property type="entry name" value="CoA-dependent acyltransferases"/>
    <property type="match status" value="2"/>
</dbReference>
<dbReference type="Gene3D" id="3.30.300.30">
    <property type="match status" value="1"/>
</dbReference>
<feature type="region of interest" description="Disordered" evidence="2">
    <location>
        <begin position="1065"/>
        <end position="1100"/>
    </location>
</feature>
<dbReference type="Proteomes" id="UP000309174">
    <property type="component" value="Unassembled WGS sequence"/>
</dbReference>
<protein>
    <submittedName>
        <fullName evidence="4">Amino acid adenylation domain-containing protein</fullName>
    </submittedName>
</protein>
<dbReference type="PANTHER" id="PTHR45527:SF1">
    <property type="entry name" value="FATTY ACID SYNTHASE"/>
    <property type="match status" value="1"/>
</dbReference>
<comment type="caution">
    <text evidence="4">The sequence shown here is derived from an EMBL/GenBank/DDBJ whole genome shotgun (WGS) entry which is preliminary data.</text>
</comment>
<dbReference type="CDD" id="cd19543">
    <property type="entry name" value="DCL_NRPS"/>
    <property type="match status" value="1"/>
</dbReference>
<feature type="region of interest" description="Disordered" evidence="2">
    <location>
        <begin position="966"/>
        <end position="1000"/>
    </location>
</feature>
<dbReference type="InterPro" id="IPR020845">
    <property type="entry name" value="AMP-binding_CS"/>
</dbReference>
<proteinExistence type="predicted"/>
<feature type="compositionally biased region" description="Basic and acidic residues" evidence="2">
    <location>
        <begin position="972"/>
        <end position="998"/>
    </location>
</feature>
<dbReference type="InterPro" id="IPR023213">
    <property type="entry name" value="CAT-like_dom_sf"/>
</dbReference>
<dbReference type="Gene3D" id="3.30.559.30">
    <property type="entry name" value="Nonribosomal peptide synthetase, condensation domain"/>
    <property type="match status" value="1"/>
</dbReference>
<dbReference type="InterPro" id="IPR036736">
    <property type="entry name" value="ACP-like_sf"/>
</dbReference>
<organism evidence="4 5">
    <name type="scientific">Actinomadura soli</name>
    <dbReference type="NCBI Taxonomy" id="2508997"/>
    <lineage>
        <taxon>Bacteria</taxon>
        <taxon>Bacillati</taxon>
        <taxon>Actinomycetota</taxon>
        <taxon>Actinomycetes</taxon>
        <taxon>Streptosporangiales</taxon>
        <taxon>Thermomonosporaceae</taxon>
        <taxon>Actinomadura</taxon>
    </lineage>
</organism>
<dbReference type="Gene3D" id="3.40.50.1820">
    <property type="entry name" value="alpha/beta hydrolase"/>
    <property type="match status" value="1"/>
</dbReference>
<dbReference type="Gene3D" id="3.40.50.12780">
    <property type="entry name" value="N-terminal domain of ligase-like"/>
    <property type="match status" value="1"/>
</dbReference>
<feature type="domain" description="Carrier" evidence="3">
    <location>
        <begin position="993"/>
        <end position="1068"/>
    </location>
</feature>
<keyword evidence="5" id="KW-1185">Reference proteome</keyword>
<feature type="non-terminal residue" evidence="4">
    <location>
        <position position="1"/>
    </location>
</feature>
<dbReference type="InterPro" id="IPR000873">
    <property type="entry name" value="AMP-dep_synth/lig_dom"/>
</dbReference>
<gene>
    <name evidence="4" type="ORF">ETD83_33040</name>
</gene>
<dbReference type="SUPFAM" id="SSF56801">
    <property type="entry name" value="Acetyl-CoA synthetase-like"/>
    <property type="match status" value="1"/>
</dbReference>
<dbReference type="InterPro" id="IPR025110">
    <property type="entry name" value="AMP-bd_C"/>
</dbReference>
<dbReference type="InterPro" id="IPR042099">
    <property type="entry name" value="ANL_N_sf"/>
</dbReference>
<evidence type="ECO:0000259" key="3">
    <source>
        <dbReference type="PROSITE" id="PS50075"/>
    </source>
</evidence>
<evidence type="ECO:0000256" key="1">
    <source>
        <dbReference type="ARBA" id="ARBA00001957"/>
    </source>
</evidence>
<dbReference type="EMBL" id="VCKW01000246">
    <property type="protein sequence ID" value="TMQ90979.1"/>
    <property type="molecule type" value="Genomic_DNA"/>
</dbReference>
<dbReference type="GO" id="GO:0031177">
    <property type="term" value="F:phosphopantetheine binding"/>
    <property type="evidence" value="ECO:0007669"/>
    <property type="project" value="TreeGrafter"/>
</dbReference>
<dbReference type="GO" id="GO:0043041">
    <property type="term" value="P:amino acid activation for nonribosomal peptide biosynthetic process"/>
    <property type="evidence" value="ECO:0007669"/>
    <property type="project" value="TreeGrafter"/>
</dbReference>
<dbReference type="NCBIfam" id="TIGR01733">
    <property type="entry name" value="AA-adenyl-dom"/>
    <property type="match status" value="1"/>
</dbReference>
<evidence type="ECO:0000256" key="2">
    <source>
        <dbReference type="SAM" id="MobiDB-lite"/>
    </source>
</evidence>
<accession>A0A5C4J5J2</accession>
<dbReference type="PANTHER" id="PTHR45527">
    <property type="entry name" value="NONRIBOSOMAL PEPTIDE SYNTHETASE"/>
    <property type="match status" value="1"/>
</dbReference>
<dbReference type="PROSITE" id="PS50075">
    <property type="entry name" value="CARRIER"/>
    <property type="match status" value="1"/>
</dbReference>
<dbReference type="GO" id="GO:0005737">
    <property type="term" value="C:cytoplasm"/>
    <property type="evidence" value="ECO:0007669"/>
    <property type="project" value="TreeGrafter"/>
</dbReference>
<dbReference type="Gene3D" id="3.30.559.10">
    <property type="entry name" value="Chloramphenicol acetyltransferase-like domain"/>
    <property type="match status" value="1"/>
</dbReference>
<dbReference type="Pfam" id="PF00550">
    <property type="entry name" value="PP-binding"/>
    <property type="match status" value="1"/>
</dbReference>
<dbReference type="Pfam" id="PF00501">
    <property type="entry name" value="AMP-binding"/>
    <property type="match status" value="1"/>
</dbReference>
<dbReference type="InterPro" id="IPR029058">
    <property type="entry name" value="AB_hydrolase_fold"/>
</dbReference>
<evidence type="ECO:0000313" key="4">
    <source>
        <dbReference type="EMBL" id="TMQ90979.1"/>
    </source>
</evidence>
<dbReference type="GO" id="GO:0003824">
    <property type="term" value="F:catalytic activity"/>
    <property type="evidence" value="ECO:0007669"/>
    <property type="project" value="InterPro"/>
</dbReference>
<dbReference type="InterPro" id="IPR010071">
    <property type="entry name" value="AA_adenyl_dom"/>
</dbReference>
<dbReference type="CDD" id="cd05930">
    <property type="entry name" value="A_NRPS"/>
    <property type="match status" value="1"/>
</dbReference>
<dbReference type="OrthoDB" id="3671989at2"/>